<dbReference type="Gene3D" id="3.20.20.30">
    <property type="entry name" value="Luciferase-like domain"/>
    <property type="match status" value="1"/>
</dbReference>
<name>A0ABT4PS62_9MYCO</name>
<dbReference type="Proteomes" id="UP001142153">
    <property type="component" value="Unassembled WGS sequence"/>
</dbReference>
<dbReference type="Pfam" id="PF00296">
    <property type="entry name" value="Bac_luciferase"/>
    <property type="match status" value="1"/>
</dbReference>
<dbReference type="EC" id="1.-.-.-" evidence="2"/>
<evidence type="ECO:0000259" key="1">
    <source>
        <dbReference type="Pfam" id="PF00296"/>
    </source>
</evidence>
<dbReference type="InterPro" id="IPR050564">
    <property type="entry name" value="F420-G6PD/mer"/>
</dbReference>
<accession>A0ABT4PS62</accession>
<dbReference type="NCBIfam" id="TIGR03617">
    <property type="entry name" value="F420_MSMEG_2256"/>
    <property type="match status" value="1"/>
</dbReference>
<reference evidence="2" key="1">
    <citation type="submission" date="2022-12" db="EMBL/GenBank/DDBJ databases">
        <authorList>
            <person name="Deng Y."/>
            <person name="Zhang Y.-Q."/>
        </authorList>
    </citation>
    <scope>NUCLEOTIDE SEQUENCE</scope>
    <source>
        <strain evidence="2">CPCC 205372</strain>
    </source>
</reference>
<dbReference type="PANTHER" id="PTHR43244">
    <property type="match status" value="1"/>
</dbReference>
<organism evidence="2 3">
    <name type="scientific">Mycobacterium hippophais</name>
    <dbReference type="NCBI Taxonomy" id="3016340"/>
    <lineage>
        <taxon>Bacteria</taxon>
        <taxon>Bacillati</taxon>
        <taxon>Actinomycetota</taxon>
        <taxon>Actinomycetes</taxon>
        <taxon>Mycobacteriales</taxon>
        <taxon>Mycobacteriaceae</taxon>
        <taxon>Mycobacterium</taxon>
    </lineage>
</organism>
<feature type="domain" description="Luciferase-like" evidence="1">
    <location>
        <begin position="36"/>
        <end position="327"/>
    </location>
</feature>
<keyword evidence="2" id="KW-0560">Oxidoreductase</keyword>
<dbReference type="InterPro" id="IPR036661">
    <property type="entry name" value="Luciferase-like_sf"/>
</dbReference>
<dbReference type="PANTHER" id="PTHR43244:SF2">
    <property type="entry name" value="CONSERVED HYPOTHETICAL ALANINE AND PROLINE-RICH PROTEIN"/>
    <property type="match status" value="1"/>
</dbReference>
<gene>
    <name evidence="2" type="ORF">O6P37_10880</name>
</gene>
<dbReference type="SUPFAM" id="SSF51679">
    <property type="entry name" value="Bacterial luciferase-like"/>
    <property type="match status" value="1"/>
</dbReference>
<sequence>MSPRWSLRRRFGGPSRRSAAPMKVDVVLTGEAGDWDRAAEAEALGYDGAWAPEISHDPFPLLALAADRTNTMTVGTAIAIAFARNPMSLAISANDLQLYSGGRFVLAVGSQVQTHVVERFSMPWSRPADRMRDYLMAIRAIWRSWETGEPLDHRGEFYRHTLMPPFFNPGPNPHGNPPILVAGVGPRMTRVAGEVADGFMVHGFTTEKYLREVTVPALGDGRTDRGERGLDGYTISGFPFIVTGENDFQCRVADLAVRSQIAFYGSTPAYRPVLELHGWEHVGDELHRRSKRGEWAKMAELITDEMLHTFAIVASPDDVASALIDRYGEIFTRVGFYAPYPMPKGFWDPIMKAVKSVA</sequence>
<dbReference type="InterPro" id="IPR019919">
    <property type="entry name" value="Lucif-like_OxRdtase_MSMEG_2256"/>
</dbReference>
<evidence type="ECO:0000313" key="2">
    <source>
        <dbReference type="EMBL" id="MCZ8379370.1"/>
    </source>
</evidence>
<keyword evidence="3" id="KW-1185">Reference proteome</keyword>
<dbReference type="GO" id="GO:0016491">
    <property type="term" value="F:oxidoreductase activity"/>
    <property type="evidence" value="ECO:0007669"/>
    <property type="project" value="UniProtKB-KW"/>
</dbReference>
<protein>
    <submittedName>
        <fullName evidence="2">TIGR03617 family F420-dependent LLM class oxidoreductase</fullName>
        <ecNumber evidence="2">1.-.-.-</ecNumber>
    </submittedName>
</protein>
<comment type="caution">
    <text evidence="2">The sequence shown here is derived from an EMBL/GenBank/DDBJ whole genome shotgun (WGS) entry which is preliminary data.</text>
</comment>
<dbReference type="CDD" id="cd01097">
    <property type="entry name" value="Tetrahydromethanopterin_reductase"/>
    <property type="match status" value="1"/>
</dbReference>
<dbReference type="InterPro" id="IPR011251">
    <property type="entry name" value="Luciferase-like_dom"/>
</dbReference>
<dbReference type="RefSeq" id="WP_269894057.1">
    <property type="nucleotide sequence ID" value="NZ_JAPZPY010000003.1"/>
</dbReference>
<proteinExistence type="predicted"/>
<evidence type="ECO:0000313" key="3">
    <source>
        <dbReference type="Proteomes" id="UP001142153"/>
    </source>
</evidence>
<dbReference type="EMBL" id="JAPZPY010000003">
    <property type="protein sequence ID" value="MCZ8379370.1"/>
    <property type="molecule type" value="Genomic_DNA"/>
</dbReference>